<dbReference type="Gene3D" id="3.40.50.150">
    <property type="entry name" value="Vaccinia Virus protein VP39"/>
    <property type="match status" value="1"/>
</dbReference>
<evidence type="ECO:0000259" key="5">
    <source>
        <dbReference type="Pfam" id="PF08100"/>
    </source>
</evidence>
<sequence>MHIAYANIGKERYQKIEQVQNMEVQEDGDHFISSQLGGLASTQMALRAAIELKVFSIIADAGPDAHLSAAEIISKIPTKDPSSAEWTLERVLRVLGANSILSISRKPLGNNGEHGRHEWTYGLTKKSRCLVSSSSTTDELATFTTSLILFATEREMLESQYMIKDAVLDPGSSPFYKAYGVNFYDYMGEKPRLRQLFDEFMEVSSKLQFEDVFKLYGGFKDLKELMDVGGGIGTSLAKITSTYPHVRGLNFDLPHVIDAAPKLPGVKHVAGDMFKSIPNAQTILLKWILHNWDDEHCKKLLRNCWEALPRDGKVIIVEMVISEEVGNNLEAKDVIMEDFFMMLLMTGGKERTLAEFKDLGKAVGFTKMEIFPMPHWSVHVIEFHK</sequence>
<organism evidence="6 7">
    <name type="scientific">Juglans regia</name>
    <name type="common">English walnut</name>
    <dbReference type="NCBI Taxonomy" id="51240"/>
    <lineage>
        <taxon>Eukaryota</taxon>
        <taxon>Viridiplantae</taxon>
        <taxon>Streptophyta</taxon>
        <taxon>Embryophyta</taxon>
        <taxon>Tracheophyta</taxon>
        <taxon>Spermatophyta</taxon>
        <taxon>Magnoliopsida</taxon>
        <taxon>eudicotyledons</taxon>
        <taxon>Gunneridae</taxon>
        <taxon>Pentapetalae</taxon>
        <taxon>rosids</taxon>
        <taxon>fabids</taxon>
        <taxon>Fagales</taxon>
        <taxon>Juglandaceae</taxon>
        <taxon>Juglans</taxon>
    </lineage>
</organism>
<dbReference type="Gene3D" id="1.10.10.10">
    <property type="entry name" value="Winged helix-like DNA-binding domain superfamily/Winged helix DNA-binding domain"/>
    <property type="match status" value="1"/>
</dbReference>
<evidence type="ECO:0000256" key="2">
    <source>
        <dbReference type="ARBA" id="ARBA00022679"/>
    </source>
</evidence>
<dbReference type="GO" id="GO:0046983">
    <property type="term" value="F:protein dimerization activity"/>
    <property type="evidence" value="ECO:0007669"/>
    <property type="project" value="InterPro"/>
</dbReference>
<accession>A0A2I4DKL2</accession>
<dbReference type="InterPro" id="IPR036388">
    <property type="entry name" value="WH-like_DNA-bd_sf"/>
</dbReference>
<dbReference type="Pfam" id="PF08100">
    <property type="entry name" value="Dimerisation"/>
    <property type="match status" value="1"/>
</dbReference>
<evidence type="ECO:0000259" key="4">
    <source>
        <dbReference type="Pfam" id="PF00891"/>
    </source>
</evidence>
<keyword evidence="2" id="KW-0808">Transferase</keyword>
<dbReference type="PIRSF" id="PIRSF005739">
    <property type="entry name" value="O-mtase"/>
    <property type="match status" value="1"/>
</dbReference>
<dbReference type="GO" id="GO:0032259">
    <property type="term" value="P:methylation"/>
    <property type="evidence" value="ECO:0000318"/>
    <property type="project" value="GO_Central"/>
</dbReference>
<reference evidence="7" key="1">
    <citation type="submission" date="2025-08" db="UniProtKB">
        <authorList>
            <consortium name="RefSeq"/>
        </authorList>
    </citation>
    <scope>IDENTIFICATION</scope>
    <source>
        <tissue evidence="7">Leaves</tissue>
    </source>
</reference>
<evidence type="ECO:0000313" key="7">
    <source>
        <dbReference type="RefSeq" id="XP_018807694.1"/>
    </source>
</evidence>
<dbReference type="AlphaFoldDB" id="A0A2I4DKL2"/>
<name>A0A2I4DKL2_JUGRE</name>
<dbReference type="RefSeq" id="XP_018807694.1">
    <property type="nucleotide sequence ID" value="XM_018952149.2"/>
</dbReference>
<keyword evidence="3" id="KW-0949">S-adenosyl-L-methionine</keyword>
<dbReference type="PANTHER" id="PTHR11746">
    <property type="entry name" value="O-METHYLTRANSFERASE"/>
    <property type="match status" value="1"/>
</dbReference>
<dbReference type="InterPro" id="IPR029063">
    <property type="entry name" value="SAM-dependent_MTases_sf"/>
</dbReference>
<feature type="domain" description="O-methyltransferase dimerisation" evidence="5">
    <location>
        <begin position="42"/>
        <end position="133"/>
    </location>
</feature>
<dbReference type="Proteomes" id="UP000235220">
    <property type="component" value="Chromosome 4"/>
</dbReference>
<evidence type="ECO:0000256" key="3">
    <source>
        <dbReference type="ARBA" id="ARBA00022691"/>
    </source>
</evidence>
<dbReference type="GO" id="GO:0008757">
    <property type="term" value="F:S-adenosylmethionine-dependent methyltransferase activity"/>
    <property type="evidence" value="ECO:0000318"/>
    <property type="project" value="GO_Central"/>
</dbReference>
<gene>
    <name evidence="7" type="primary">LOC108981078</name>
</gene>
<dbReference type="GO" id="GO:0008171">
    <property type="term" value="F:O-methyltransferase activity"/>
    <property type="evidence" value="ECO:0000318"/>
    <property type="project" value="GO_Central"/>
</dbReference>
<dbReference type="InterPro" id="IPR012967">
    <property type="entry name" value="COMT_dimerisation"/>
</dbReference>
<dbReference type="InterPro" id="IPR001077">
    <property type="entry name" value="COMT_C"/>
</dbReference>
<dbReference type="GeneID" id="108981078"/>
<proteinExistence type="predicted"/>
<dbReference type="Pfam" id="PF00891">
    <property type="entry name" value="Methyltransf_2"/>
    <property type="match status" value="1"/>
</dbReference>
<keyword evidence="6" id="KW-1185">Reference proteome</keyword>
<dbReference type="OrthoDB" id="1606438at2759"/>
<dbReference type="InterPro" id="IPR016461">
    <property type="entry name" value="COMT-like"/>
</dbReference>
<evidence type="ECO:0000256" key="1">
    <source>
        <dbReference type="ARBA" id="ARBA00022603"/>
    </source>
</evidence>
<evidence type="ECO:0000313" key="6">
    <source>
        <dbReference type="Proteomes" id="UP000235220"/>
    </source>
</evidence>
<feature type="domain" description="O-methyltransferase C-terminal" evidence="4">
    <location>
        <begin position="163"/>
        <end position="365"/>
    </location>
</feature>
<dbReference type="Gramene" id="Jr04_07880_p1">
    <property type="protein sequence ID" value="cds.Jr04_07880_p1"/>
    <property type="gene ID" value="Jr04_07880"/>
</dbReference>
<protein>
    <submittedName>
        <fullName evidence="7">(S)-scoulerine 9-O-methyltransferase-like</fullName>
    </submittedName>
</protein>
<dbReference type="KEGG" id="jre:108981078"/>
<dbReference type="PROSITE" id="PS51683">
    <property type="entry name" value="SAM_OMT_II"/>
    <property type="match status" value="1"/>
</dbReference>
<keyword evidence="1" id="KW-0489">Methyltransferase</keyword>
<dbReference type="SUPFAM" id="SSF53335">
    <property type="entry name" value="S-adenosyl-L-methionine-dependent methyltransferases"/>
    <property type="match status" value="1"/>
</dbReference>
<dbReference type="SUPFAM" id="SSF46785">
    <property type="entry name" value="Winged helix' DNA-binding domain"/>
    <property type="match status" value="1"/>
</dbReference>
<dbReference type="InterPro" id="IPR036390">
    <property type="entry name" value="WH_DNA-bd_sf"/>
</dbReference>